<evidence type="ECO:0000256" key="4">
    <source>
        <dbReference type="ARBA" id="ARBA00022989"/>
    </source>
</evidence>
<reference evidence="8 9" key="1">
    <citation type="submission" date="2024-09" db="EMBL/GenBank/DDBJ databases">
        <authorList>
            <person name="Sun Q."/>
            <person name="Mori K."/>
        </authorList>
    </citation>
    <scope>NUCLEOTIDE SEQUENCE [LARGE SCALE GENOMIC DNA]</scope>
    <source>
        <strain evidence="8 9">TBRC 7907</strain>
    </source>
</reference>
<feature type="transmembrane region" description="Helical" evidence="6">
    <location>
        <begin position="263"/>
        <end position="281"/>
    </location>
</feature>
<evidence type="ECO:0000256" key="2">
    <source>
        <dbReference type="ARBA" id="ARBA00022475"/>
    </source>
</evidence>
<comment type="subcellular location">
    <subcellularLocation>
        <location evidence="1">Cell membrane</location>
        <topology evidence="1">Multi-pass membrane protein</topology>
    </subcellularLocation>
</comment>
<feature type="transmembrane region" description="Helical" evidence="6">
    <location>
        <begin position="131"/>
        <end position="152"/>
    </location>
</feature>
<keyword evidence="9" id="KW-1185">Reference proteome</keyword>
<evidence type="ECO:0000259" key="7">
    <source>
        <dbReference type="PROSITE" id="PS50850"/>
    </source>
</evidence>
<dbReference type="PANTHER" id="PTHR43124:SF3">
    <property type="entry name" value="CHLORAMPHENICOL EFFLUX PUMP RV0191"/>
    <property type="match status" value="1"/>
</dbReference>
<dbReference type="InterPro" id="IPR050189">
    <property type="entry name" value="MFS_Efflux_Transporters"/>
</dbReference>
<evidence type="ECO:0000256" key="6">
    <source>
        <dbReference type="SAM" id="Phobius"/>
    </source>
</evidence>
<keyword evidence="2" id="KW-1003">Cell membrane</keyword>
<feature type="transmembrane region" description="Helical" evidence="6">
    <location>
        <begin position="99"/>
        <end position="119"/>
    </location>
</feature>
<feature type="transmembrane region" description="Helical" evidence="6">
    <location>
        <begin position="40"/>
        <end position="63"/>
    </location>
</feature>
<dbReference type="SUPFAM" id="SSF103473">
    <property type="entry name" value="MFS general substrate transporter"/>
    <property type="match status" value="1"/>
</dbReference>
<dbReference type="NCBIfam" id="NF033135">
    <property type="entry name" value="cmx_cmrA"/>
    <property type="match status" value="1"/>
</dbReference>
<evidence type="ECO:0000313" key="8">
    <source>
        <dbReference type="EMBL" id="MFB9903520.1"/>
    </source>
</evidence>
<evidence type="ECO:0000313" key="9">
    <source>
        <dbReference type="Proteomes" id="UP001589693"/>
    </source>
</evidence>
<feature type="transmembrane region" description="Helical" evidence="6">
    <location>
        <begin position="287"/>
        <end position="308"/>
    </location>
</feature>
<feature type="transmembrane region" description="Helical" evidence="6">
    <location>
        <begin position="353"/>
        <end position="372"/>
    </location>
</feature>
<proteinExistence type="predicted"/>
<dbReference type="InterPro" id="IPR036259">
    <property type="entry name" value="MFS_trans_sf"/>
</dbReference>
<name>A0ABV5ZRK6_9PSEU</name>
<keyword evidence="5 6" id="KW-0472">Membrane</keyword>
<keyword evidence="4 6" id="KW-1133">Transmembrane helix</keyword>
<comment type="caution">
    <text evidence="8">The sequence shown here is derived from an EMBL/GenBank/DDBJ whole genome shotgun (WGS) entry which is preliminary data.</text>
</comment>
<evidence type="ECO:0000256" key="3">
    <source>
        <dbReference type="ARBA" id="ARBA00022692"/>
    </source>
</evidence>
<organism evidence="8 9">
    <name type="scientific">Allokutzneria oryzae</name>
    <dbReference type="NCBI Taxonomy" id="1378989"/>
    <lineage>
        <taxon>Bacteria</taxon>
        <taxon>Bacillati</taxon>
        <taxon>Actinomycetota</taxon>
        <taxon>Actinomycetes</taxon>
        <taxon>Pseudonocardiales</taxon>
        <taxon>Pseudonocardiaceae</taxon>
        <taxon>Allokutzneria</taxon>
    </lineage>
</organism>
<accession>A0ABV5ZRK6</accession>
<feature type="transmembrane region" description="Helical" evidence="6">
    <location>
        <begin position="70"/>
        <end position="87"/>
    </location>
</feature>
<dbReference type="PANTHER" id="PTHR43124">
    <property type="entry name" value="PURINE EFFLUX PUMP PBUE"/>
    <property type="match status" value="1"/>
</dbReference>
<feature type="transmembrane region" description="Helical" evidence="6">
    <location>
        <begin position="199"/>
        <end position="221"/>
    </location>
</feature>
<keyword evidence="3 6" id="KW-0812">Transmembrane</keyword>
<feature type="transmembrane region" description="Helical" evidence="6">
    <location>
        <begin position="233"/>
        <end position="251"/>
    </location>
</feature>
<sequence length="394" mass="40321">MPFAVYVLGLAVFAISTSEFMLSGLVPAIATDLAVSIPDAGMLTSAFAIGMVFGGPLLAVLTMRWERRRALAAFLVTFAVVHVVGAVSSDYAVLLVTRVLGALACAGFWAVAAVSAIGMVGENAKARAMSVVVGGTTLACVAGVPGGAFLGQHWGWRSAFWAVAVLSALSVVAVLATLPPSRPEPPVRIEWKPLFAKPLLVAYALNALIQGATFCTFTYLAPLVTEVAGLGEGWVPVMLVLFGVGSFIGITVGGRIADARPGLVLLVGMIALTLGWTVLALTGGSGIATVALVFIQGLLAFGIAPVLTSRVFYLAKAAPALAGGFSTAAFNVGNTVGPWLGGVVIDAGLGFRSPVWVSALMMVLALGVLAVSRKKSADTVRRPVDPGVSRSTQG</sequence>
<dbReference type="Pfam" id="PF07690">
    <property type="entry name" value="MFS_1"/>
    <property type="match status" value="1"/>
</dbReference>
<feature type="transmembrane region" description="Helical" evidence="6">
    <location>
        <begin position="158"/>
        <end position="178"/>
    </location>
</feature>
<feature type="domain" description="Major facilitator superfamily (MFS) profile" evidence="7">
    <location>
        <begin position="4"/>
        <end position="377"/>
    </location>
</feature>
<evidence type="ECO:0000256" key="5">
    <source>
        <dbReference type="ARBA" id="ARBA00023136"/>
    </source>
</evidence>
<dbReference type="Proteomes" id="UP001589693">
    <property type="component" value="Unassembled WGS sequence"/>
</dbReference>
<gene>
    <name evidence="8" type="ORF">ACFFQA_06165</name>
</gene>
<evidence type="ECO:0000256" key="1">
    <source>
        <dbReference type="ARBA" id="ARBA00004651"/>
    </source>
</evidence>
<dbReference type="PROSITE" id="PS50850">
    <property type="entry name" value="MFS"/>
    <property type="match status" value="1"/>
</dbReference>
<dbReference type="Gene3D" id="1.20.1250.20">
    <property type="entry name" value="MFS general substrate transporter like domains"/>
    <property type="match status" value="1"/>
</dbReference>
<dbReference type="EMBL" id="JBHLZU010000005">
    <property type="protein sequence ID" value="MFB9903520.1"/>
    <property type="molecule type" value="Genomic_DNA"/>
</dbReference>
<dbReference type="CDD" id="cd17324">
    <property type="entry name" value="MFS_NepI_like"/>
    <property type="match status" value="1"/>
</dbReference>
<protein>
    <submittedName>
        <fullName evidence="8">Cmx/CmrA family chloramphenicol efflux MFS transporter</fullName>
    </submittedName>
</protein>
<dbReference type="InterPro" id="IPR020846">
    <property type="entry name" value="MFS_dom"/>
</dbReference>
<dbReference type="InterPro" id="IPR011701">
    <property type="entry name" value="MFS"/>
</dbReference>
<dbReference type="RefSeq" id="WP_377850664.1">
    <property type="nucleotide sequence ID" value="NZ_JBHLZU010000005.1"/>
</dbReference>
<feature type="transmembrane region" description="Helical" evidence="6">
    <location>
        <begin position="320"/>
        <end position="341"/>
    </location>
</feature>